<dbReference type="Gene3D" id="3.20.20.150">
    <property type="entry name" value="Divalent-metal-dependent TIM barrel enzymes"/>
    <property type="match status" value="1"/>
</dbReference>
<name>A0A560HAE1_9PROT</name>
<gene>
    <name evidence="1" type="ORF">FBZ90_105101</name>
</gene>
<sequence>MPEGAASLVTLPRRAGVGLRHPHVPAFLEGERPDIAWIEVHSETYLVAGGPRLAALEAIRRDHALSCHGVGLSLGSARGLDATHLANLRRLYDRLQPEQISDHLAWTGTDGAYLNDLLPLPLTAHTLDVVAANVAHAQDVLGRRLLVENPSLYMPLTLPPGVEAMPEPQFLAELAARTGCGLLLDVNNVAVCAHNLGFDAARYLADFPLAAVGEIHVAGHRREAFAPWVGPDARADGVVLIDDHASRVSDGVWDLLAGVLARTGPLPVLVEWDMDLPPLEVLLGEAARAQSLLDAVQAKVAHA</sequence>
<dbReference type="OrthoDB" id="9763101at2"/>
<proteinExistence type="predicted"/>
<dbReference type="Pfam" id="PF05114">
    <property type="entry name" value="MbnB_TglH_ChrH"/>
    <property type="match status" value="1"/>
</dbReference>
<dbReference type="PANTHER" id="PTHR42194:SF1">
    <property type="entry name" value="UPF0276 PROTEIN HI_1600"/>
    <property type="match status" value="1"/>
</dbReference>
<keyword evidence="2" id="KW-1185">Reference proteome</keyword>
<protein>
    <submittedName>
        <fullName evidence="1">Uncharacterized protein</fullName>
    </submittedName>
</protein>
<dbReference type="PANTHER" id="PTHR42194">
    <property type="entry name" value="UPF0276 PROTEIN HI_1600"/>
    <property type="match status" value="1"/>
</dbReference>
<dbReference type="Proteomes" id="UP000315751">
    <property type="component" value="Unassembled WGS sequence"/>
</dbReference>
<dbReference type="EMBL" id="VITR01000005">
    <property type="protein sequence ID" value="TWB43288.1"/>
    <property type="molecule type" value="Genomic_DNA"/>
</dbReference>
<evidence type="ECO:0000313" key="1">
    <source>
        <dbReference type="EMBL" id="TWB43288.1"/>
    </source>
</evidence>
<dbReference type="AlphaFoldDB" id="A0A560HAE1"/>
<accession>A0A560HAE1</accession>
<comment type="caution">
    <text evidence="1">The sequence shown here is derived from an EMBL/GenBank/DDBJ whole genome shotgun (WGS) entry which is preliminary data.</text>
</comment>
<reference evidence="1 2" key="1">
    <citation type="submission" date="2019-06" db="EMBL/GenBank/DDBJ databases">
        <title>Genomic Encyclopedia of Type Strains, Phase IV (KMG-V): Genome sequencing to study the core and pangenomes of soil and plant-associated prokaryotes.</title>
        <authorList>
            <person name="Whitman W."/>
        </authorList>
    </citation>
    <scope>NUCLEOTIDE SEQUENCE [LARGE SCALE GENOMIC DNA]</scope>
    <source>
        <strain evidence="1 2">BR 11622</strain>
    </source>
</reference>
<dbReference type="NCBIfam" id="NF003818">
    <property type="entry name" value="PRK05409.1"/>
    <property type="match status" value="1"/>
</dbReference>
<dbReference type="RefSeq" id="WP_145731510.1">
    <property type="nucleotide sequence ID" value="NZ_VITR01000005.1"/>
</dbReference>
<organism evidence="1 2">
    <name type="scientific">Nitrospirillum amazonense</name>
    <dbReference type="NCBI Taxonomy" id="28077"/>
    <lineage>
        <taxon>Bacteria</taxon>
        <taxon>Pseudomonadati</taxon>
        <taxon>Pseudomonadota</taxon>
        <taxon>Alphaproteobacteria</taxon>
        <taxon>Rhodospirillales</taxon>
        <taxon>Azospirillaceae</taxon>
        <taxon>Nitrospirillum</taxon>
    </lineage>
</organism>
<evidence type="ECO:0000313" key="2">
    <source>
        <dbReference type="Proteomes" id="UP000315751"/>
    </source>
</evidence>
<dbReference type="InterPro" id="IPR007801">
    <property type="entry name" value="MbnB/TglH/ChrH"/>
</dbReference>